<protein>
    <submittedName>
        <fullName evidence="1">Uncharacterized protein</fullName>
    </submittedName>
</protein>
<dbReference type="SUPFAM" id="SSF56925">
    <property type="entry name" value="OMPA-like"/>
    <property type="match status" value="1"/>
</dbReference>
<dbReference type="EMBL" id="JF429416">
    <property type="protein sequence ID" value="AEQ20592.1"/>
    <property type="molecule type" value="Genomic_DNA"/>
</dbReference>
<name>G4WVZ0_9BACT</name>
<organism evidence="1">
    <name type="scientific">uncultured bacterium CSLF42</name>
    <dbReference type="NCBI Taxonomy" id="1091574"/>
    <lineage>
        <taxon>Bacteria</taxon>
        <taxon>environmental samples</taxon>
    </lineage>
</organism>
<sequence>MTAIPAFGADSNQIEFNFGRATPSNSLQAGPDDQQLGGSGLAWSIDALHQMGKYFDIGLGGGHYHSSPNQSTLFLPNSTTALSSRSTNILLLGRINFNAGSRGTFYAIGGLGWARNTLALTASPATPWTDTGTMESRVLINTSKDTFCYMGGVGLELPLWGSFLIGGDIRYQGTTSAGYSLTPSGASLVGRTDLRTAVNAILMSLKVGIKY</sequence>
<proteinExistence type="predicted"/>
<dbReference type="AlphaFoldDB" id="G4WVZ0"/>
<reference evidence="1" key="1">
    <citation type="journal article" date="2004" name="Appl. Environ. Microbiol.">
        <title>Long-chain N-acyltyrosine synthases from environmental DNA.</title>
        <authorList>
            <person name="Brady S.F."/>
            <person name="Chao C.J."/>
            <person name="Clardy J."/>
        </authorList>
    </citation>
    <scope>NUCLEOTIDE SEQUENCE</scope>
</reference>
<dbReference type="Gene3D" id="2.40.160.20">
    <property type="match status" value="1"/>
</dbReference>
<reference evidence="1" key="2">
    <citation type="journal article" date="2011" name="J. Bacteriol.">
        <title>Long-chain N-acyl amino acid synthases are linked to the putative PEP-CTERM/exosortase protein-sorting system in Gram-negative bacteria.</title>
        <authorList>
            <person name="Craig J.W."/>
            <person name="Cherry M.A."/>
            <person name="Brady S.F."/>
        </authorList>
    </citation>
    <scope>NUCLEOTIDE SEQUENCE</scope>
</reference>
<accession>G4WVZ0</accession>
<dbReference type="InterPro" id="IPR011250">
    <property type="entry name" value="OMP/PagP_B-barrel"/>
</dbReference>
<evidence type="ECO:0000313" key="1">
    <source>
        <dbReference type="EMBL" id="AEQ20592.1"/>
    </source>
</evidence>